<feature type="transmembrane region" description="Helical" evidence="1">
    <location>
        <begin position="126"/>
        <end position="148"/>
    </location>
</feature>
<evidence type="ECO:0000256" key="1">
    <source>
        <dbReference type="SAM" id="Phobius"/>
    </source>
</evidence>
<accession>A0A7G8JRY6</accession>
<organism evidence="2">
    <name type="scientific">Chanohirata hamata</name>
    <dbReference type="NCBI Taxonomy" id="3032134"/>
    <lineage>
        <taxon>Eukaryota</taxon>
        <taxon>Metazoa</taxon>
        <taxon>Ecdysozoa</taxon>
        <taxon>Arthropoda</taxon>
        <taxon>Hexapoda</taxon>
        <taxon>Insecta</taxon>
        <taxon>Pterygota</taxon>
        <taxon>Neoptera</taxon>
        <taxon>Paraneoptera</taxon>
        <taxon>Hemiptera</taxon>
        <taxon>Auchenorrhyncha</taxon>
        <taxon>Membracoidea</taxon>
        <taxon>Cicadellidae</taxon>
        <taxon>Deltocephalinae</taxon>
        <taxon>Penthimiini</taxon>
        <taxon>Chanohirata</taxon>
    </lineage>
</organism>
<feature type="transmembrane region" description="Helical" evidence="1">
    <location>
        <begin position="51"/>
        <end position="71"/>
    </location>
</feature>
<dbReference type="EMBL" id="MN922303">
    <property type="protein sequence ID" value="QNJ33334.1"/>
    <property type="molecule type" value="Genomic_DNA"/>
</dbReference>
<keyword evidence="1" id="KW-0472">Membrane</keyword>
<keyword evidence="2" id="KW-0496">Mitochondrion</keyword>
<reference evidence="2" key="1">
    <citation type="journal article" date="2020" name="Mitochondrial DNA Part B Resour">
        <title>Complete mitogenome of Reticuluma hamata (Hemiptera: Cicadellidae: Deltocephalinae) from China.</title>
        <authorList>
            <person name="Xu T.-L."/>
            <person name="Dai R.-H."/>
        </authorList>
    </citation>
    <scope>NUCLEOTIDE SEQUENCE</scope>
</reference>
<gene>
    <name evidence="2" type="primary">NADH6</name>
</gene>
<keyword evidence="1" id="KW-0812">Transmembrane</keyword>
<dbReference type="AlphaFoldDB" id="A0A7G8JRY6"/>
<geneLocation type="mitochondrion" evidence="2"/>
<evidence type="ECO:0000313" key="2">
    <source>
        <dbReference type="EMBL" id="QNJ33334.1"/>
    </source>
</evidence>
<proteinExistence type="predicted"/>
<protein>
    <submittedName>
        <fullName evidence="2">NADH dehydrogenase subunit 6</fullName>
    </submittedName>
</protein>
<name>A0A7G8JRY6_9HEMI</name>
<sequence>MKMIIMKTMIVVPTMISMMKTPMSMGIMLMIQTFLSTIIIAKSMSSSWMPMIMFLMLIGGLLILFMYMSSIASNEKFKISMKMFLPSILIVMLSEDMLLEKINQNSNMNMYNMEMLSLNMIFMKKYLIITLLIFLMLLLTMVSVIYIMKIHKGPLRSKTYE</sequence>
<keyword evidence="1" id="KW-1133">Transmembrane helix</keyword>